<sequence length="101" mass="11087">MRTLAVVEANFEDLAQFTVFLMIFIIEISGLTIESIKCAQSSRACSALSIHSTKDCKKLSRFILRIGVSSKYLLLLSIALLYSAIMQGLGLLTLLGTPIYV</sequence>
<protein>
    <submittedName>
        <fullName evidence="2">Uncharacterized protein</fullName>
    </submittedName>
</protein>
<feature type="transmembrane region" description="Helical" evidence="1">
    <location>
        <begin position="72"/>
        <end position="95"/>
    </location>
</feature>
<keyword evidence="1" id="KW-1133">Transmembrane helix</keyword>
<organism evidence="2">
    <name type="scientific">Ignisphaera aggregans</name>
    <dbReference type="NCBI Taxonomy" id="334771"/>
    <lineage>
        <taxon>Archaea</taxon>
        <taxon>Thermoproteota</taxon>
        <taxon>Thermoprotei</taxon>
        <taxon>Desulfurococcales</taxon>
        <taxon>Desulfurococcaceae</taxon>
        <taxon>Ignisphaera</taxon>
    </lineage>
</organism>
<name>A0A7J3Z9F6_9CREN</name>
<gene>
    <name evidence="2" type="ORF">ENM66_07995</name>
</gene>
<keyword evidence="1" id="KW-0472">Membrane</keyword>
<evidence type="ECO:0000313" key="2">
    <source>
        <dbReference type="EMBL" id="HHQ51272.1"/>
    </source>
</evidence>
<keyword evidence="1" id="KW-0812">Transmembrane</keyword>
<feature type="transmembrane region" description="Helical" evidence="1">
    <location>
        <begin position="14"/>
        <end position="33"/>
    </location>
</feature>
<proteinExistence type="predicted"/>
<evidence type="ECO:0000256" key="1">
    <source>
        <dbReference type="SAM" id="Phobius"/>
    </source>
</evidence>
<comment type="caution">
    <text evidence="2">The sequence shown here is derived from an EMBL/GenBank/DDBJ whole genome shotgun (WGS) entry which is preliminary data.</text>
</comment>
<accession>A0A7J3Z9F6</accession>
<dbReference type="AlphaFoldDB" id="A0A7J3Z9F6"/>
<reference evidence="2" key="1">
    <citation type="journal article" date="2020" name="mSystems">
        <title>Genome- and Community-Level Interaction Insights into Carbon Utilization and Element Cycling Functions of Hydrothermarchaeota in Hydrothermal Sediment.</title>
        <authorList>
            <person name="Zhou Z."/>
            <person name="Liu Y."/>
            <person name="Xu W."/>
            <person name="Pan J."/>
            <person name="Luo Z.H."/>
            <person name="Li M."/>
        </authorList>
    </citation>
    <scope>NUCLEOTIDE SEQUENCE [LARGE SCALE GENOMIC DNA]</scope>
    <source>
        <strain evidence="2">SpSt-1105</strain>
    </source>
</reference>
<dbReference type="EMBL" id="DRYQ01000118">
    <property type="protein sequence ID" value="HHQ51272.1"/>
    <property type="molecule type" value="Genomic_DNA"/>
</dbReference>